<comment type="caution">
    <text evidence="2">The sequence shown here is derived from an EMBL/GenBank/DDBJ whole genome shotgun (WGS) entry which is preliminary data.</text>
</comment>
<organism evidence="2 3">
    <name type="scientific">Herbaspirillum chlorophenolicum</name>
    <dbReference type="NCBI Taxonomy" id="211589"/>
    <lineage>
        <taxon>Bacteria</taxon>
        <taxon>Pseudomonadati</taxon>
        <taxon>Pseudomonadota</taxon>
        <taxon>Betaproteobacteria</taxon>
        <taxon>Burkholderiales</taxon>
        <taxon>Oxalobacteraceae</taxon>
        <taxon>Herbaspirillum</taxon>
    </lineage>
</organism>
<feature type="region of interest" description="Disordered" evidence="1">
    <location>
        <begin position="264"/>
        <end position="288"/>
    </location>
</feature>
<accession>A0ABW8F3B1</accession>
<dbReference type="RefSeq" id="WP_402702494.1">
    <property type="nucleotide sequence ID" value="NZ_JBIUZV010000012.1"/>
</dbReference>
<sequence length="288" mass="32664">MTQDLSCFDPVLFIADGASAPLQDTKAFPYMVNDNGHGRQSKVPQGRLIELAPDDPALERGVTYRNITHWQRQITPKDYPAYTITEFDFGVSEVRYEPLPATPENAQAFGATLLRNGECIRFVYDGLVMSDYTYGKWAGYESPYLGDGRSRELLTWNATDLEYHNFAHIFFSQGPQPLVITVARWRPYVDEISLADLWVAPGDALVLPPKIMPRAPTPQMSHEAKRRLVVDMHNNRNSAQACRRYNGPPSLKTTTVLADEKVMSAPSTRPHYHEEKRPTWHGMLNEPK</sequence>
<evidence type="ECO:0000256" key="1">
    <source>
        <dbReference type="SAM" id="MobiDB-lite"/>
    </source>
</evidence>
<dbReference type="Proteomes" id="UP001617427">
    <property type="component" value="Unassembled WGS sequence"/>
</dbReference>
<evidence type="ECO:0000313" key="3">
    <source>
        <dbReference type="Proteomes" id="UP001617427"/>
    </source>
</evidence>
<evidence type="ECO:0000313" key="2">
    <source>
        <dbReference type="EMBL" id="MFJ3047783.1"/>
    </source>
</evidence>
<proteinExistence type="predicted"/>
<dbReference type="EMBL" id="JBIUZV010000012">
    <property type="protein sequence ID" value="MFJ3047783.1"/>
    <property type="molecule type" value="Genomic_DNA"/>
</dbReference>
<protein>
    <submittedName>
        <fullName evidence="2">Uncharacterized protein</fullName>
    </submittedName>
</protein>
<reference evidence="2 3" key="1">
    <citation type="submission" date="2024-10" db="EMBL/GenBank/DDBJ databases">
        <title>The Natural Products Discovery Center: Release of the First 8490 Sequenced Strains for Exploring Actinobacteria Biosynthetic Diversity.</title>
        <authorList>
            <person name="Kalkreuter E."/>
            <person name="Kautsar S.A."/>
            <person name="Yang D."/>
            <person name="Bader C.D."/>
            <person name="Teijaro C.N."/>
            <person name="Fluegel L."/>
            <person name="Davis C.M."/>
            <person name="Simpson J.R."/>
            <person name="Lauterbach L."/>
            <person name="Steele A.D."/>
            <person name="Gui C."/>
            <person name="Meng S."/>
            <person name="Li G."/>
            <person name="Viehrig K."/>
            <person name="Ye F."/>
            <person name="Su P."/>
            <person name="Kiefer A.F."/>
            <person name="Nichols A."/>
            <person name="Cepeda A.J."/>
            <person name="Yan W."/>
            <person name="Fan B."/>
            <person name="Jiang Y."/>
            <person name="Adhikari A."/>
            <person name="Zheng C.-J."/>
            <person name="Schuster L."/>
            <person name="Cowan T.M."/>
            <person name="Smanski M.J."/>
            <person name="Chevrette M.G."/>
            <person name="De Carvalho L.P.S."/>
            <person name="Shen B."/>
        </authorList>
    </citation>
    <scope>NUCLEOTIDE SEQUENCE [LARGE SCALE GENOMIC DNA]</scope>
    <source>
        <strain evidence="2 3">NPDC087045</strain>
    </source>
</reference>
<gene>
    <name evidence="2" type="ORF">ACIPEN_18300</name>
</gene>
<keyword evidence="3" id="KW-1185">Reference proteome</keyword>
<name>A0ABW8F3B1_9BURK</name>